<dbReference type="Pfam" id="PF21135">
    <property type="entry name" value="DRL_cat"/>
    <property type="match status" value="1"/>
</dbReference>
<feature type="domain" description="SAF" evidence="1">
    <location>
        <begin position="381"/>
        <end position="446"/>
    </location>
</feature>
<dbReference type="VEuPathDB" id="FungiDB:HMPREF1541_06189"/>
<dbReference type="EMBL" id="KB822721">
    <property type="protein sequence ID" value="ETN39962.1"/>
    <property type="molecule type" value="Genomic_DNA"/>
</dbReference>
<accession>W2RU61</accession>
<protein>
    <recommendedName>
        <fullName evidence="1">SAF domain-containing protein</fullName>
    </recommendedName>
</protein>
<keyword evidence="3" id="KW-1185">Reference proteome</keyword>
<reference evidence="2 3" key="1">
    <citation type="submission" date="2013-03" db="EMBL/GenBank/DDBJ databases">
        <title>The Genome Sequence of Phialophora europaea CBS 101466.</title>
        <authorList>
            <consortium name="The Broad Institute Genomics Platform"/>
            <person name="Cuomo C."/>
            <person name="de Hoog S."/>
            <person name="Gorbushina A."/>
            <person name="Walker B."/>
            <person name="Young S.K."/>
            <person name="Zeng Q."/>
            <person name="Gargeya S."/>
            <person name="Fitzgerald M."/>
            <person name="Haas B."/>
            <person name="Abouelleil A."/>
            <person name="Allen A.W."/>
            <person name="Alvarado L."/>
            <person name="Arachchi H.M."/>
            <person name="Berlin A.M."/>
            <person name="Chapman S.B."/>
            <person name="Gainer-Dewar J."/>
            <person name="Goldberg J."/>
            <person name="Griggs A."/>
            <person name="Gujja S."/>
            <person name="Hansen M."/>
            <person name="Howarth C."/>
            <person name="Imamovic A."/>
            <person name="Ireland A."/>
            <person name="Larimer J."/>
            <person name="McCowan C."/>
            <person name="Murphy C."/>
            <person name="Pearson M."/>
            <person name="Poon T.W."/>
            <person name="Priest M."/>
            <person name="Roberts A."/>
            <person name="Saif S."/>
            <person name="Shea T."/>
            <person name="Sisk P."/>
            <person name="Sykes S."/>
            <person name="Wortman J."/>
            <person name="Nusbaum C."/>
            <person name="Birren B."/>
        </authorList>
    </citation>
    <scope>NUCLEOTIDE SEQUENCE [LARGE SCALE GENOMIC DNA]</scope>
    <source>
        <strain evidence="2 3">CBS 101466</strain>
    </source>
</reference>
<dbReference type="CDD" id="cd11616">
    <property type="entry name" value="SAF_DH_OX_like"/>
    <property type="match status" value="1"/>
</dbReference>
<dbReference type="PANTHER" id="PTHR37850:SF3">
    <property type="entry name" value="BLR7815 PROTEIN"/>
    <property type="match status" value="1"/>
</dbReference>
<evidence type="ECO:0000259" key="1">
    <source>
        <dbReference type="SMART" id="SM00858"/>
    </source>
</evidence>
<organism evidence="2 3">
    <name type="scientific">Cyphellophora europaea (strain CBS 101466)</name>
    <name type="common">Phialophora europaea</name>
    <dbReference type="NCBI Taxonomy" id="1220924"/>
    <lineage>
        <taxon>Eukaryota</taxon>
        <taxon>Fungi</taxon>
        <taxon>Dikarya</taxon>
        <taxon>Ascomycota</taxon>
        <taxon>Pezizomycotina</taxon>
        <taxon>Eurotiomycetes</taxon>
        <taxon>Chaetothyriomycetidae</taxon>
        <taxon>Chaetothyriales</taxon>
        <taxon>Cyphellophoraceae</taxon>
        <taxon>Cyphellophora</taxon>
    </lineage>
</organism>
<dbReference type="OrthoDB" id="3447202at2759"/>
<dbReference type="SUPFAM" id="SSF51735">
    <property type="entry name" value="NAD(P)-binding Rossmann-fold domains"/>
    <property type="match status" value="1"/>
</dbReference>
<dbReference type="GeneID" id="19973528"/>
<proteinExistence type="predicted"/>
<dbReference type="eggNOG" id="ENOG502RIUV">
    <property type="taxonomic scope" value="Eukaryota"/>
</dbReference>
<dbReference type="InterPro" id="IPR013974">
    <property type="entry name" value="SAF"/>
</dbReference>
<dbReference type="InterPro" id="IPR000683">
    <property type="entry name" value="Gfo/Idh/MocA-like_OxRdtase_N"/>
</dbReference>
<dbReference type="PANTHER" id="PTHR37850">
    <property type="entry name" value="STRU PROTEIN"/>
    <property type="match status" value="1"/>
</dbReference>
<sequence>MTNLSSKLAQLEAAGRPIQVGIIGAGKFGSMYISQAHRTKGVRLAGIADLSIERALASLKRTGFPEDKFDATATISLEEGLKVGKTAIVTDSEKLIAQPGIDVILEVTGNPAAGVKHALLCCEHKKHIVMINVEADVLAGPLLTRKAKEAGIIYSMAYGDQPALIAEMVDWARAAGFDVVCAGKGTKHLPEYHYSTPDTVWSHYGFTEKQLATGDFNKQMFNSFLDGTKSALEMSAVANGCDLTPPSTGLKFPPCGTHDLPQVLKPAAEGGQLEHSGTVEVVSCMETDGRWVFNDLRWGVYVVIRGGLFCFSPDLLFADPVAPGQYQKDCFAQYGMKTDKSGWYAAQFKPYHLIGLELGISVANIMCRGEPTGQCQTFAADTVATAKRDLKAGEKLDGEGGFMVYGKLMPAAASLEIEGLPIGLAHGLVLKKDVKKDHGLSWQDVEWSVKTQAVAVRREMEDLYRKEFAARQDVTIANSHSNGH</sequence>
<dbReference type="InParanoid" id="W2RU61"/>
<name>W2RU61_CYPE1</name>
<evidence type="ECO:0000313" key="2">
    <source>
        <dbReference type="EMBL" id="ETN39962.1"/>
    </source>
</evidence>
<dbReference type="Pfam" id="PF08666">
    <property type="entry name" value="SAF"/>
    <property type="match status" value="1"/>
</dbReference>
<dbReference type="Proteomes" id="UP000030752">
    <property type="component" value="Unassembled WGS sequence"/>
</dbReference>
<dbReference type="InterPro" id="IPR048423">
    <property type="entry name" value="DRL_cat"/>
</dbReference>
<dbReference type="GO" id="GO:0000166">
    <property type="term" value="F:nucleotide binding"/>
    <property type="evidence" value="ECO:0007669"/>
    <property type="project" value="InterPro"/>
</dbReference>
<dbReference type="SMART" id="SM00858">
    <property type="entry name" value="SAF"/>
    <property type="match status" value="1"/>
</dbReference>
<dbReference type="RefSeq" id="XP_008718747.1">
    <property type="nucleotide sequence ID" value="XM_008720525.1"/>
</dbReference>
<dbReference type="STRING" id="1220924.W2RU61"/>
<dbReference type="InterPro" id="IPR036291">
    <property type="entry name" value="NAD(P)-bd_dom_sf"/>
</dbReference>
<gene>
    <name evidence="2" type="ORF">HMPREF1541_06189</name>
</gene>
<dbReference type="Gene3D" id="3.40.50.720">
    <property type="entry name" value="NAD(P)-binding Rossmann-like Domain"/>
    <property type="match status" value="1"/>
</dbReference>
<evidence type="ECO:0000313" key="3">
    <source>
        <dbReference type="Proteomes" id="UP000030752"/>
    </source>
</evidence>
<dbReference type="HOGENOM" id="CLU_046102_0_0_1"/>
<dbReference type="AlphaFoldDB" id="W2RU61"/>
<dbReference type="Pfam" id="PF01408">
    <property type="entry name" value="GFO_IDH_MocA"/>
    <property type="match status" value="1"/>
</dbReference>